<dbReference type="PANTHER" id="PTHR34501:SF2">
    <property type="entry name" value="OUTER MEMBRANE PORIN F-RELATED"/>
    <property type="match status" value="1"/>
</dbReference>
<dbReference type="EMBL" id="CP015243">
    <property type="protein sequence ID" value="ANF56649.1"/>
    <property type="molecule type" value="Genomic_DNA"/>
</dbReference>
<feature type="signal peptide" evidence="4">
    <location>
        <begin position="1"/>
        <end position="24"/>
    </location>
</feature>
<sequence>MRIIVKVLAGLSTLTLFHAGSANAEVILLDRDNGSPIFNDLKIQIGGSIRAGYRNVMGGNDDGSYRHRGFDDGSRFRFTAEYFLNDDLNLIAYYEPGVDIFRALDWDDHYDPDRNHTTRRYLYGGIVSQQYGTLTYGKQNSVFYSAVGEKTDLILNAMNGQGPGNGVDGNYDGSYRGRDLVKYVNEFGPVTLHLGWTLPTDDYYLGGSGDDLLRYTRKGGGAIGAEYQLNDDLVLSAAYSYTEARVRQGSQDSTDYDQQMLGGAVSWRPGNWTLAALAGHYRDFLPLERRTPVPSDYFEGDAYGWEYFLGYTFPLQTGILKSTQPYVAGNAMRWDEYQTNYHFVGLSTKMAYGFRVDLERTLANTSDGQPDENWVRLRYDF</sequence>
<feature type="chain" id="PRO_5008004561" description="Porin domain-containing protein" evidence="4">
    <location>
        <begin position="25"/>
        <end position="381"/>
    </location>
</feature>
<keyword evidence="2 4" id="KW-0732">Signal</keyword>
<dbReference type="Gene3D" id="2.40.160.10">
    <property type="entry name" value="Porin"/>
    <property type="match status" value="1"/>
</dbReference>
<dbReference type="SUPFAM" id="SSF56935">
    <property type="entry name" value="Porins"/>
    <property type="match status" value="1"/>
</dbReference>
<dbReference type="Pfam" id="PF13609">
    <property type="entry name" value="Porin_4"/>
    <property type="match status" value="1"/>
</dbReference>
<dbReference type="PANTHER" id="PTHR34501">
    <property type="entry name" value="PROTEIN YDDL-RELATED"/>
    <property type="match status" value="1"/>
</dbReference>
<evidence type="ECO:0000313" key="7">
    <source>
        <dbReference type="Proteomes" id="UP000077875"/>
    </source>
</evidence>
<dbReference type="KEGG" id="haa:A5892_03540"/>
<organism evidence="6 7">
    <name type="scientific">Halotalea alkalilenta</name>
    <dbReference type="NCBI Taxonomy" id="376489"/>
    <lineage>
        <taxon>Bacteria</taxon>
        <taxon>Pseudomonadati</taxon>
        <taxon>Pseudomonadota</taxon>
        <taxon>Gammaproteobacteria</taxon>
        <taxon>Oceanospirillales</taxon>
        <taxon>Halomonadaceae</taxon>
        <taxon>Halotalea</taxon>
    </lineage>
</organism>
<protein>
    <recommendedName>
        <fullName evidence="5">Porin domain-containing protein</fullName>
    </recommendedName>
</protein>
<dbReference type="InterPro" id="IPR033900">
    <property type="entry name" value="Gram_neg_porin_domain"/>
</dbReference>
<gene>
    <name evidence="6" type="ORF">A5892_03540</name>
</gene>
<evidence type="ECO:0000313" key="6">
    <source>
        <dbReference type="EMBL" id="ANF56649.1"/>
    </source>
</evidence>
<accession>A0A172YBM8</accession>
<proteinExistence type="predicted"/>
<dbReference type="GO" id="GO:0009279">
    <property type="term" value="C:cell outer membrane"/>
    <property type="evidence" value="ECO:0007669"/>
    <property type="project" value="UniProtKB-SubCell"/>
</dbReference>
<dbReference type="InterPro" id="IPR050298">
    <property type="entry name" value="Gram-neg_bact_OMP"/>
</dbReference>
<keyword evidence="3" id="KW-0472">Membrane</keyword>
<dbReference type="RefSeq" id="WP_064121626.1">
    <property type="nucleotide sequence ID" value="NZ_CP015243.1"/>
</dbReference>
<name>A0A172YBM8_9GAMM</name>
<feature type="domain" description="Porin" evidence="5">
    <location>
        <begin position="14"/>
        <end position="306"/>
    </location>
</feature>
<evidence type="ECO:0000256" key="1">
    <source>
        <dbReference type="ARBA" id="ARBA00004571"/>
    </source>
</evidence>
<dbReference type="GO" id="GO:0015288">
    <property type="term" value="F:porin activity"/>
    <property type="evidence" value="ECO:0007669"/>
    <property type="project" value="InterPro"/>
</dbReference>
<dbReference type="InterPro" id="IPR023614">
    <property type="entry name" value="Porin_dom_sf"/>
</dbReference>
<evidence type="ECO:0000256" key="2">
    <source>
        <dbReference type="ARBA" id="ARBA00022729"/>
    </source>
</evidence>
<dbReference type="Proteomes" id="UP000077875">
    <property type="component" value="Chromosome"/>
</dbReference>
<evidence type="ECO:0000259" key="5">
    <source>
        <dbReference type="Pfam" id="PF13609"/>
    </source>
</evidence>
<keyword evidence="7" id="KW-1185">Reference proteome</keyword>
<comment type="subcellular location">
    <subcellularLocation>
        <location evidence="1">Cell outer membrane</location>
        <topology evidence="1">Multi-pass membrane protein</topology>
    </subcellularLocation>
</comment>
<evidence type="ECO:0000256" key="4">
    <source>
        <dbReference type="SAM" id="SignalP"/>
    </source>
</evidence>
<dbReference type="AlphaFoldDB" id="A0A172YBM8"/>
<reference evidence="6 7" key="1">
    <citation type="submission" date="2016-04" db="EMBL/GenBank/DDBJ databases">
        <title>Complete Genome Sequence of Halotalea alkalilenta IHB B 13600.</title>
        <authorList>
            <person name="Swarnkar M.K."/>
            <person name="Sharma A."/>
            <person name="Kaushal K."/>
            <person name="Soni R."/>
            <person name="Rana S."/>
            <person name="Singh A.K."/>
            <person name="Gulati A."/>
        </authorList>
    </citation>
    <scope>NUCLEOTIDE SEQUENCE [LARGE SCALE GENOMIC DNA]</scope>
    <source>
        <strain evidence="6 7">IHB B 13600</strain>
    </source>
</reference>
<evidence type="ECO:0000256" key="3">
    <source>
        <dbReference type="ARBA" id="ARBA00023136"/>
    </source>
</evidence>